<dbReference type="GO" id="GO:0016787">
    <property type="term" value="F:hydrolase activity"/>
    <property type="evidence" value="ECO:0007669"/>
    <property type="project" value="UniProtKB-KW"/>
</dbReference>
<dbReference type="InterPro" id="IPR029058">
    <property type="entry name" value="AB_hydrolase_fold"/>
</dbReference>
<evidence type="ECO:0000313" key="4">
    <source>
        <dbReference type="Proteomes" id="UP000287023"/>
    </source>
</evidence>
<dbReference type="AlphaFoldDB" id="A0A3S1DSJ7"/>
<dbReference type="SUPFAM" id="SSF53474">
    <property type="entry name" value="alpha/beta-Hydrolases"/>
    <property type="match status" value="1"/>
</dbReference>
<sequence length="269" mass="29883">MLTKEQVVARNNVTIVGSGEKTLMLAHGFGCDQQMWRHLIPHLKERYTLVLFDYVGSGQSQISAFSESRYRALEGYAKDVTEICQALNLTQVHLIGHSVSGTIGLLASIAHPELFASQVMICPSPCFLNMPPDYYGGFECADIEELLGLMDRNYIGWANYLAPLVMGLENSELLTSELSDSFCSTDPVVAKAFAKATFFSDYRHLLPQAKHEALLLQSQQDSLASPDVGHYMHAHMPGSTLRLLASEGHCLHMTHPELVAQEINTWLRD</sequence>
<dbReference type="Pfam" id="PF00561">
    <property type="entry name" value="Abhydrolase_1"/>
    <property type="match status" value="1"/>
</dbReference>
<dbReference type="RefSeq" id="WP_127060730.1">
    <property type="nucleotide sequence ID" value="NZ_RZHF01000006.1"/>
</dbReference>
<dbReference type="Gene3D" id="3.40.50.1820">
    <property type="entry name" value="alpha/beta hydrolase"/>
    <property type="match status" value="1"/>
</dbReference>
<dbReference type="PANTHER" id="PTHR43039">
    <property type="entry name" value="ESTERASE-RELATED"/>
    <property type="match status" value="1"/>
</dbReference>
<name>A0A3S1DSJ7_9GAMM</name>
<dbReference type="OrthoDB" id="8680283at2"/>
<keyword evidence="3" id="KW-0378">Hydrolase</keyword>
<keyword evidence="4" id="KW-1185">Reference proteome</keyword>
<feature type="domain" description="AB hydrolase-1" evidence="2">
    <location>
        <begin position="22"/>
        <end position="256"/>
    </location>
</feature>
<dbReference type="InterPro" id="IPR000073">
    <property type="entry name" value="AB_hydrolase_1"/>
</dbReference>
<proteinExistence type="inferred from homology"/>
<reference evidence="3 4" key="1">
    <citation type="submission" date="2018-12" db="EMBL/GenBank/DDBJ databases">
        <title>three novel Halomonas strain isolated from plants.</title>
        <authorList>
            <person name="Sun C."/>
        </authorList>
    </citation>
    <scope>NUCLEOTIDE SEQUENCE [LARGE SCALE GENOMIC DNA]</scope>
    <source>
        <strain evidence="3 4">JCM 18142</strain>
    </source>
</reference>
<comment type="caution">
    <text evidence="3">The sequence shown here is derived from an EMBL/GenBank/DDBJ whole genome shotgun (WGS) entry which is preliminary data.</text>
</comment>
<evidence type="ECO:0000256" key="1">
    <source>
        <dbReference type="ARBA" id="ARBA00008645"/>
    </source>
</evidence>
<dbReference type="EMBL" id="RZHF01000006">
    <property type="protein sequence ID" value="RUR33227.1"/>
    <property type="molecule type" value="Genomic_DNA"/>
</dbReference>
<organism evidence="3 4">
    <name type="scientific">Vreelandella nanhaiensis</name>
    <dbReference type="NCBI Taxonomy" id="1258546"/>
    <lineage>
        <taxon>Bacteria</taxon>
        <taxon>Pseudomonadati</taxon>
        <taxon>Pseudomonadota</taxon>
        <taxon>Gammaproteobacteria</taxon>
        <taxon>Oceanospirillales</taxon>
        <taxon>Halomonadaceae</taxon>
        <taxon>Vreelandella</taxon>
    </lineage>
</organism>
<gene>
    <name evidence="3" type="ORF">ELY38_06670</name>
</gene>
<evidence type="ECO:0000259" key="2">
    <source>
        <dbReference type="Pfam" id="PF00561"/>
    </source>
</evidence>
<evidence type="ECO:0000313" key="3">
    <source>
        <dbReference type="EMBL" id="RUR33227.1"/>
    </source>
</evidence>
<protein>
    <submittedName>
        <fullName evidence="3">Alpha/beta hydrolase</fullName>
    </submittedName>
</protein>
<dbReference type="Proteomes" id="UP000287023">
    <property type="component" value="Unassembled WGS sequence"/>
</dbReference>
<comment type="similarity">
    <text evidence="1">Belongs to the AB hydrolase superfamily.</text>
</comment>
<accession>A0A3S1DSJ7</accession>